<proteinExistence type="inferred from homology"/>
<gene>
    <name evidence="2" type="ORF">APB76_12685</name>
</gene>
<dbReference type="PRINTS" id="PR00081">
    <property type="entry name" value="GDHRDH"/>
</dbReference>
<comment type="caution">
    <text evidence="2">The sequence shown here is derived from an EMBL/GenBank/DDBJ whole genome shotgun (WGS) entry which is preliminary data.</text>
</comment>
<dbReference type="Pfam" id="PF13561">
    <property type="entry name" value="adh_short_C2"/>
    <property type="match status" value="1"/>
</dbReference>
<dbReference type="AlphaFoldDB" id="A0A177XZM3"/>
<dbReference type="EMBL" id="LLEI02000032">
    <property type="protein sequence ID" value="OAJ94059.1"/>
    <property type="molecule type" value="Genomic_DNA"/>
</dbReference>
<dbReference type="Proteomes" id="UP000078406">
    <property type="component" value="Unassembled WGS sequence"/>
</dbReference>
<dbReference type="PANTHER" id="PTHR42879:SF6">
    <property type="entry name" value="NADPH-DEPENDENT REDUCTASE BACG"/>
    <property type="match status" value="1"/>
</dbReference>
<protein>
    <submittedName>
        <fullName evidence="2">Short-chain dehydrogenase</fullName>
    </submittedName>
</protein>
<name>A0A177XZM3_9VIBR</name>
<dbReference type="InterPro" id="IPR036291">
    <property type="entry name" value="NAD(P)-bd_dom_sf"/>
</dbReference>
<dbReference type="Gene3D" id="3.40.50.720">
    <property type="entry name" value="NAD(P)-binding Rossmann-like Domain"/>
    <property type="match status" value="1"/>
</dbReference>
<evidence type="ECO:0000256" key="1">
    <source>
        <dbReference type="ARBA" id="ARBA00006484"/>
    </source>
</evidence>
<reference evidence="2 3" key="1">
    <citation type="journal article" date="2016" name="Syst. Appl. Microbiol.">
        <title>Vibrio bivalvicida sp. nov., a novel larval pathogen for bivalve molluscs reared in a hatchery.</title>
        <authorList>
            <person name="Dubert J."/>
            <person name="Romalde J.L."/>
            <person name="Prado S."/>
            <person name="Barja J.L."/>
        </authorList>
    </citation>
    <scope>NUCLEOTIDE SEQUENCE [LARGE SCALE GENOMIC DNA]</scope>
    <source>
        <strain evidence="2 3">605</strain>
    </source>
</reference>
<dbReference type="RefSeq" id="WP_054961476.1">
    <property type="nucleotide sequence ID" value="NZ_LLEI02000032.1"/>
</dbReference>
<dbReference type="InterPro" id="IPR050259">
    <property type="entry name" value="SDR"/>
</dbReference>
<evidence type="ECO:0000313" key="3">
    <source>
        <dbReference type="Proteomes" id="UP000078406"/>
    </source>
</evidence>
<dbReference type="InterPro" id="IPR002347">
    <property type="entry name" value="SDR_fam"/>
</dbReference>
<comment type="similarity">
    <text evidence="1">Belongs to the short-chain dehydrogenases/reductases (SDR) family.</text>
</comment>
<dbReference type="PANTHER" id="PTHR42879">
    <property type="entry name" value="3-OXOACYL-(ACYL-CARRIER-PROTEIN) REDUCTASE"/>
    <property type="match status" value="1"/>
</dbReference>
<dbReference type="SUPFAM" id="SSF51735">
    <property type="entry name" value="NAD(P)-binding Rossmann-fold domains"/>
    <property type="match status" value="1"/>
</dbReference>
<organism evidence="2 3">
    <name type="scientific">Vibrio bivalvicida</name>
    <dbReference type="NCBI Taxonomy" id="1276888"/>
    <lineage>
        <taxon>Bacteria</taxon>
        <taxon>Pseudomonadati</taxon>
        <taxon>Pseudomonadota</taxon>
        <taxon>Gammaproteobacteria</taxon>
        <taxon>Vibrionales</taxon>
        <taxon>Vibrionaceae</taxon>
        <taxon>Vibrio</taxon>
        <taxon>Vibrio oreintalis group</taxon>
    </lineage>
</organism>
<evidence type="ECO:0000313" key="2">
    <source>
        <dbReference type="EMBL" id="OAJ94059.1"/>
    </source>
</evidence>
<accession>A0A177XZM3</accession>
<sequence length="248" mass="26965">MKTTLITCATSGMGSAIAQSITGKLIVTGRNSEKLSKLCSTTQIPCQSVRLDFSCDDSIEQAAAEISAFDKLDQIVFIIPRIPPSQELFPDSDAWQALYQDFFIRPLSLMKYLVENQRLNQRAKIVLVSGLSSKNALSHYSTNNCLRSAWLGQAKTMALVLGAQGISVNTLSLGGVMTESYTNKMHAKAELNGVSFEQQMAEETSNIPLKKYASVQDVVDAVNGLLGPLSNHMTGQNILLDGGFFKGY</sequence>